<dbReference type="AlphaFoldDB" id="A0A221MCJ2"/>
<organism evidence="1 2">
    <name type="scientific">Virgibacillus necropolis</name>
    <dbReference type="NCBI Taxonomy" id="163877"/>
    <lineage>
        <taxon>Bacteria</taxon>
        <taxon>Bacillati</taxon>
        <taxon>Bacillota</taxon>
        <taxon>Bacilli</taxon>
        <taxon>Bacillales</taxon>
        <taxon>Bacillaceae</taxon>
        <taxon>Virgibacillus</taxon>
    </lineage>
</organism>
<sequence>MQDRNVTIIYHMKDEFGEAITEHQEGGVIFSPGIVSVIDGTEIIFREYDRREGQTVHCDIDKANLFAIQIMTLSESRTKELAEYIQEGYKITDLIKMGMTLKSKMRENGEKIHD</sequence>
<protein>
    <submittedName>
        <fullName evidence="1">Uncharacterized protein</fullName>
    </submittedName>
</protein>
<name>A0A221MCJ2_9BACI</name>
<dbReference type="RefSeq" id="WP_089532149.1">
    <property type="nucleotide sequence ID" value="NZ_CP022437.1"/>
</dbReference>
<keyword evidence="2" id="KW-1185">Reference proteome</keyword>
<dbReference type="EMBL" id="CP022437">
    <property type="protein sequence ID" value="ASN05299.1"/>
    <property type="molecule type" value="Genomic_DNA"/>
</dbReference>
<dbReference type="Proteomes" id="UP000204391">
    <property type="component" value="Chromosome"/>
</dbReference>
<evidence type="ECO:0000313" key="1">
    <source>
        <dbReference type="EMBL" id="ASN05299.1"/>
    </source>
</evidence>
<proteinExistence type="predicted"/>
<reference evidence="1 2" key="1">
    <citation type="journal article" date="2003" name="Int. J. Syst. Evol. Microbiol.">
        <title>Virgibacillus carmonensis sp. nov., Virgibacillus necropolis sp. nov. and Virgibacillus picturae sp. nov., three novel species isolated from deteriorated mural paintings, transfer of the species of the genus salibacillus to Virgibacillus, as Virgibacillus marismortui comb. nov. and Virgibacillus salexigens comb. nov., and emended description of the genus Virgibacillus.</title>
        <authorList>
            <person name="Heyrman J."/>
            <person name="Logan N.A."/>
            <person name="Busse H.J."/>
            <person name="Balcaen A."/>
            <person name="Lebbe L."/>
            <person name="Rodriguez-Diaz M."/>
            <person name="Swings J."/>
            <person name="De Vos P."/>
        </authorList>
    </citation>
    <scope>NUCLEOTIDE SEQUENCE [LARGE SCALE GENOMIC DNA]</scope>
    <source>
        <strain evidence="1 2">LMG 19488</strain>
    </source>
</reference>
<dbReference type="KEGG" id="vne:CFK40_09885"/>
<gene>
    <name evidence="1" type="ORF">CFK40_09885</name>
</gene>
<accession>A0A221MCJ2</accession>
<evidence type="ECO:0000313" key="2">
    <source>
        <dbReference type="Proteomes" id="UP000204391"/>
    </source>
</evidence>